<reference evidence="1 2" key="1">
    <citation type="submission" date="2018-01" db="EMBL/GenBank/DDBJ databases">
        <title>Whole genome sequencing of Histamine producing bacteria.</title>
        <authorList>
            <person name="Butler K."/>
        </authorList>
    </citation>
    <scope>NUCLEOTIDE SEQUENCE [LARGE SCALE GENOMIC DNA]</scope>
    <source>
        <strain evidence="1 2">JCM 12947</strain>
    </source>
</reference>
<dbReference type="EMBL" id="PYMJ01000056">
    <property type="protein sequence ID" value="PSU43628.1"/>
    <property type="molecule type" value="Genomic_DNA"/>
</dbReference>
<evidence type="ECO:0000313" key="1">
    <source>
        <dbReference type="EMBL" id="PSU43628.1"/>
    </source>
</evidence>
<sequence>MNMGIPVDSATVGVERTDLIAEFNIEATSIFSGTNAAGKHLCNILNNGFTSVTDVFVDERQQLKSVLRGLSG</sequence>
<name>A0A2T3J6N0_9GAMM</name>
<dbReference type="RefSeq" id="WP_107246354.1">
    <property type="nucleotide sequence ID" value="NZ_PYMJ01000056.1"/>
</dbReference>
<comment type="caution">
    <text evidence="1">The sequence shown here is derived from an EMBL/GenBank/DDBJ whole genome shotgun (WGS) entry which is preliminary data.</text>
</comment>
<protein>
    <submittedName>
        <fullName evidence="1">Uncharacterized protein</fullName>
    </submittedName>
</protein>
<evidence type="ECO:0000313" key="2">
    <source>
        <dbReference type="Proteomes" id="UP000240987"/>
    </source>
</evidence>
<keyword evidence="2" id="KW-1185">Reference proteome</keyword>
<proteinExistence type="predicted"/>
<dbReference type="AlphaFoldDB" id="A0A2T3J6N0"/>
<accession>A0A2T3J6N0</accession>
<organism evidence="1 2">
    <name type="scientific">Photobacterium frigidiphilum</name>
    <dbReference type="NCBI Taxonomy" id="264736"/>
    <lineage>
        <taxon>Bacteria</taxon>
        <taxon>Pseudomonadati</taxon>
        <taxon>Pseudomonadota</taxon>
        <taxon>Gammaproteobacteria</taxon>
        <taxon>Vibrionales</taxon>
        <taxon>Vibrionaceae</taxon>
        <taxon>Photobacterium</taxon>
    </lineage>
</organism>
<dbReference type="Proteomes" id="UP000240987">
    <property type="component" value="Unassembled WGS sequence"/>
</dbReference>
<gene>
    <name evidence="1" type="ORF">C9J12_28015</name>
</gene>